<evidence type="ECO:0000313" key="8">
    <source>
        <dbReference type="Proteomes" id="UP000318521"/>
    </source>
</evidence>
<dbReference type="PANTHER" id="PTHR11575">
    <property type="entry name" value="5'-NUCLEOTIDASE-RELATED"/>
    <property type="match status" value="1"/>
</dbReference>
<dbReference type="SUPFAM" id="SSF56300">
    <property type="entry name" value="Metallo-dependent phosphatases"/>
    <property type="match status" value="1"/>
</dbReference>
<dbReference type="CDD" id="cd12215">
    <property type="entry name" value="ChiC_BD"/>
    <property type="match status" value="3"/>
</dbReference>
<dbReference type="EMBL" id="VLXZ01000019">
    <property type="protein sequence ID" value="TSB44817.1"/>
    <property type="molecule type" value="Genomic_DNA"/>
</dbReference>
<dbReference type="GO" id="GO:0000166">
    <property type="term" value="F:nucleotide binding"/>
    <property type="evidence" value="ECO:0007669"/>
    <property type="project" value="InterPro"/>
</dbReference>
<feature type="chain" id="PRO_5022186559" evidence="5">
    <location>
        <begin position="32"/>
        <end position="993"/>
    </location>
</feature>
<dbReference type="SUPFAM" id="SSF51055">
    <property type="entry name" value="Carbohydrate binding domain"/>
    <property type="match status" value="3"/>
</dbReference>
<dbReference type="InterPro" id="IPR036573">
    <property type="entry name" value="CBM_sf_5/12"/>
</dbReference>
<dbReference type="Pfam" id="PF02872">
    <property type="entry name" value="5_nucleotid_C"/>
    <property type="match status" value="2"/>
</dbReference>
<evidence type="ECO:0000256" key="5">
    <source>
        <dbReference type="SAM" id="SignalP"/>
    </source>
</evidence>
<organism evidence="7 8">
    <name type="scientific">Alkalicoccobacillus porphyridii</name>
    <dbReference type="NCBI Taxonomy" id="2597270"/>
    <lineage>
        <taxon>Bacteria</taxon>
        <taxon>Bacillati</taxon>
        <taxon>Bacillota</taxon>
        <taxon>Bacilli</taxon>
        <taxon>Bacillales</taxon>
        <taxon>Bacillaceae</taxon>
        <taxon>Alkalicoccobacillus</taxon>
    </lineage>
</organism>
<dbReference type="PROSITE" id="PS00785">
    <property type="entry name" value="5_NUCLEOTIDASE_1"/>
    <property type="match status" value="1"/>
</dbReference>
<keyword evidence="2" id="KW-0378">Hydrolase</keyword>
<gene>
    <name evidence="7" type="ORF">FN960_19630</name>
</gene>
<sequence>MDSLSWKRSTRMISFIAFLFFVLSFSQIAHANEEIDLTILHTNDIHASFDEYAKVSEYVKQQRQASSHFLYLDAGDAVSGNPVVDLNDGKPIYEVFNLAGVDAFTLGNHEFDFGQDAFAANMELSEFPWLAANMDVGDTSLEQPKPYEIFDLDGLSVAVFSVTQAPPATAPANTVGLDFDGDYAGVAASYQEELEEQADIIVALTHIGFDQDRRLAEQVDYFDVIIGGHSHTTLNAPNVINGTPIVQTGSNLNNIGQVTLTYDQATDSVTNTSGSLVSVASLTDRDEAVQAVVDGYNEDMEELLGEVVGTSNNGLTRDGRYNGDAPLGNFWTDAMRDMADSDIAFTNNGGIRASIDAGDVTLGDIYQIEPFANEIMVYEMTGQAIKNVLEFSYSRDNRNEIDLQVSGLNYNVLTGPTGSYQDVTLTIGNEPIDLEATYTVAVANYIGTGGSGYNFEGTVISETVGLMTEAMKNFALKLTAEGKTLDYSSEGRIKLSVDPTAPVPGEIIGSTETGLYSANKNRNDVGLGNLYTDSIRTKAGTDIGMLNGSSVTGEINPGSITDQQIESLDGFGNVIVSVNASGSDIKDVILEQAKYRRGVDVQISGLTYNLVTDANGAISDVEISLENGDSFDPSATYTVAYNDYMHGNNFYNLGSDIIEADLGPVWTSVVDYVTAQEGPINYEEGQRITIDGEGSGDDPSGLRSVAEALANNSGTARVKGYIVGSIVNSSPVIGEGTHAPSNLLLADSPDETDRSKMLPVQLVNGTAVRNGLNLPSHPENLGRLITVTGSLEAYFSTPGMRAPTTFTFEEEEPEVPEEPEEPEVPEEPEAPKCEYTAWEANKTYVAGDRIEHDGDFYQAQWWTQNQNPAENSGYWEVWQKVTECYEVPDGPQEWNAKTIYNTGDHVTLDGELYEAKWWTQGQSPKDHSGTWDVWKKISDSEPEGPEEWDASSIYTAGDRAFFDGKLYEAKWWTQNQSPANHAGQWDVWKEIKE</sequence>
<dbReference type="AlphaFoldDB" id="A0A553ZTL5"/>
<feature type="signal peptide" evidence="5">
    <location>
        <begin position="1"/>
        <end position="31"/>
    </location>
</feature>
<dbReference type="GO" id="GO:0000272">
    <property type="term" value="P:polysaccharide catabolic process"/>
    <property type="evidence" value="ECO:0007669"/>
    <property type="project" value="UniProtKB-KW"/>
</dbReference>
<dbReference type="InterPro" id="IPR045939">
    <property type="entry name" value="YhcR_N"/>
</dbReference>
<dbReference type="InterPro" id="IPR029052">
    <property type="entry name" value="Metallo-depent_PP-like"/>
</dbReference>
<evidence type="ECO:0000259" key="6">
    <source>
        <dbReference type="SMART" id="SM00495"/>
    </source>
</evidence>
<evidence type="ECO:0000256" key="1">
    <source>
        <dbReference type="ARBA" id="ARBA00022729"/>
    </source>
</evidence>
<protein>
    <submittedName>
        <fullName evidence="7">Multifunctional 2',3'-cyclic-nucleotide 2'-phosphodiesterase/5'-nucleotidase/3'-nucleotidase</fullName>
    </submittedName>
</protein>
<dbReference type="InterPro" id="IPR003610">
    <property type="entry name" value="CBM5/12"/>
</dbReference>
<dbReference type="RefSeq" id="WP_143850579.1">
    <property type="nucleotide sequence ID" value="NZ_VLXZ01000019.1"/>
</dbReference>
<feature type="compositionally biased region" description="Acidic residues" evidence="4">
    <location>
        <begin position="809"/>
        <end position="828"/>
    </location>
</feature>
<dbReference type="InterPro" id="IPR006179">
    <property type="entry name" value="5_nucleotidase/apyrase"/>
</dbReference>
<dbReference type="OrthoDB" id="9775118at2"/>
<dbReference type="Gene3D" id="2.10.10.20">
    <property type="entry name" value="Carbohydrate-binding module superfamily 5/12"/>
    <property type="match status" value="3"/>
</dbReference>
<keyword evidence="3" id="KW-0624">Polysaccharide degradation</keyword>
<dbReference type="GO" id="GO:0046872">
    <property type="term" value="F:metal ion binding"/>
    <property type="evidence" value="ECO:0007669"/>
    <property type="project" value="InterPro"/>
</dbReference>
<dbReference type="GO" id="GO:0005576">
    <property type="term" value="C:extracellular region"/>
    <property type="evidence" value="ECO:0007669"/>
    <property type="project" value="InterPro"/>
</dbReference>
<evidence type="ECO:0000256" key="2">
    <source>
        <dbReference type="ARBA" id="ARBA00022801"/>
    </source>
</evidence>
<dbReference type="Proteomes" id="UP000318521">
    <property type="component" value="Unassembled WGS sequence"/>
</dbReference>
<dbReference type="PANTHER" id="PTHR11575:SF24">
    <property type="entry name" value="5'-NUCLEOTIDASE"/>
    <property type="match status" value="1"/>
</dbReference>
<reference evidence="7 8" key="1">
    <citation type="submission" date="2019-07" db="EMBL/GenBank/DDBJ databases">
        <authorList>
            <person name="Park Y.J."/>
            <person name="Jeong S.E."/>
            <person name="Jung H.S."/>
        </authorList>
    </citation>
    <scope>NUCLEOTIDE SEQUENCE [LARGE SCALE GENOMIC DNA]</scope>
    <source>
        <strain evidence="8">P16(2019)</strain>
    </source>
</reference>
<evidence type="ECO:0000313" key="7">
    <source>
        <dbReference type="EMBL" id="TSB44817.1"/>
    </source>
</evidence>
<keyword evidence="1 5" id="KW-0732">Signal</keyword>
<comment type="caution">
    <text evidence="7">The sequence shown here is derived from an EMBL/GenBank/DDBJ whole genome shotgun (WGS) entry which is preliminary data.</text>
</comment>
<keyword evidence="8" id="KW-1185">Reference proteome</keyword>
<dbReference type="PRINTS" id="PR01607">
    <property type="entry name" value="APYRASEFAMLY"/>
</dbReference>
<evidence type="ECO:0000256" key="4">
    <source>
        <dbReference type="SAM" id="MobiDB-lite"/>
    </source>
</evidence>
<dbReference type="GO" id="GO:0016788">
    <property type="term" value="F:hydrolase activity, acting on ester bonds"/>
    <property type="evidence" value="ECO:0007669"/>
    <property type="project" value="InterPro"/>
</dbReference>
<dbReference type="Gene3D" id="3.60.21.10">
    <property type="match status" value="1"/>
</dbReference>
<accession>A0A553ZTL5</accession>
<dbReference type="GO" id="GO:0009166">
    <property type="term" value="P:nucleotide catabolic process"/>
    <property type="evidence" value="ECO:0007669"/>
    <property type="project" value="InterPro"/>
</dbReference>
<dbReference type="Pfam" id="PF00149">
    <property type="entry name" value="Metallophos"/>
    <property type="match status" value="1"/>
</dbReference>
<dbReference type="InterPro" id="IPR008334">
    <property type="entry name" value="5'-Nucleotdase_C"/>
</dbReference>
<dbReference type="Pfam" id="PF19886">
    <property type="entry name" value="DUF6359"/>
    <property type="match status" value="1"/>
</dbReference>
<feature type="domain" description="Chitin-binding type-3" evidence="6">
    <location>
        <begin position="835"/>
        <end position="881"/>
    </location>
</feature>
<dbReference type="CDD" id="cd00845">
    <property type="entry name" value="MPP_UshA_N_like"/>
    <property type="match status" value="1"/>
</dbReference>
<feature type="region of interest" description="Disordered" evidence="4">
    <location>
        <begin position="809"/>
        <end position="830"/>
    </location>
</feature>
<feature type="domain" description="Chitin-binding type-3" evidence="6">
    <location>
        <begin position="945"/>
        <end position="991"/>
    </location>
</feature>
<dbReference type="InterPro" id="IPR036907">
    <property type="entry name" value="5'-Nucleotdase_C_sf"/>
</dbReference>
<evidence type="ECO:0000256" key="3">
    <source>
        <dbReference type="ARBA" id="ARBA00023326"/>
    </source>
</evidence>
<name>A0A553ZTL5_9BACI</name>
<feature type="domain" description="Chitin-binding type-3" evidence="6">
    <location>
        <begin position="891"/>
        <end position="937"/>
    </location>
</feature>
<keyword evidence="3" id="KW-0119">Carbohydrate metabolism</keyword>
<dbReference type="InterPro" id="IPR004843">
    <property type="entry name" value="Calcineurin-like_PHP"/>
</dbReference>
<dbReference type="SUPFAM" id="SSF55816">
    <property type="entry name" value="5'-nucleotidase (syn. UDP-sugar hydrolase), C-terminal domain"/>
    <property type="match status" value="2"/>
</dbReference>
<dbReference type="Gene3D" id="3.90.780.10">
    <property type="entry name" value="5'-Nucleotidase, C-terminal domain"/>
    <property type="match status" value="2"/>
</dbReference>
<dbReference type="GO" id="GO:0030246">
    <property type="term" value="F:carbohydrate binding"/>
    <property type="evidence" value="ECO:0007669"/>
    <property type="project" value="InterPro"/>
</dbReference>
<dbReference type="GO" id="GO:0004553">
    <property type="term" value="F:hydrolase activity, hydrolyzing O-glycosyl compounds"/>
    <property type="evidence" value="ECO:0007669"/>
    <property type="project" value="InterPro"/>
</dbReference>
<dbReference type="Pfam" id="PF02839">
    <property type="entry name" value="CBM_5_12"/>
    <property type="match status" value="3"/>
</dbReference>
<dbReference type="SMART" id="SM00495">
    <property type="entry name" value="ChtBD3"/>
    <property type="match status" value="3"/>
</dbReference>
<dbReference type="InterPro" id="IPR006146">
    <property type="entry name" value="5'-Nucleotdase_CS"/>
</dbReference>
<proteinExistence type="predicted"/>